<dbReference type="InterPro" id="IPR036076">
    <property type="entry name" value="FBPase_V_sf"/>
</dbReference>
<feature type="binding site" description="in other chain" evidence="15">
    <location>
        <position position="89"/>
    </location>
    <ligand>
        <name>beta-D-fructose 1,6-bisphosphate</name>
        <dbReference type="ChEBI" id="CHEBI:32966"/>
        <note>ligand shared between dimeric partners</note>
    </ligand>
</feature>
<feature type="binding site" description="in other chain" evidence="15">
    <location>
        <begin position="102"/>
        <end position="103"/>
    </location>
    <ligand>
        <name>beta-D-fructose 1,6-bisphosphate</name>
        <dbReference type="ChEBI" id="CHEBI:32966"/>
        <note>ligand shared between dimeric partners</note>
    </ligand>
</feature>
<keyword evidence="13 15" id="KW-0704">Schiff base</keyword>
<dbReference type="InterPro" id="IPR002803">
    <property type="entry name" value="FBPase_V"/>
</dbReference>
<comment type="subunit">
    <text evidence="5 15">Homooctamer; dimer of tetramers.</text>
</comment>
<feature type="binding site" description="in other chain" evidence="15">
    <location>
        <position position="267"/>
    </location>
    <ligand>
        <name>beta-D-fructose 1,6-bisphosphate</name>
        <dbReference type="ChEBI" id="CHEBI:32966"/>
        <note>ligand shared between dimeric partners</note>
    </ligand>
</feature>
<dbReference type="PANTHER" id="PTHR38341:SF1">
    <property type="entry name" value="FRUCTOSE-1,6-BISPHOSPHATE ALDOLASE_PHOSPHATASE"/>
    <property type="match status" value="1"/>
</dbReference>
<dbReference type="AlphaFoldDB" id="A0A426QH08"/>
<dbReference type="EC" id="4.1.2.13" evidence="15"/>
<comment type="catalytic activity">
    <reaction evidence="1 15">
        <text>beta-D-fructose 1,6-bisphosphate + H2O = beta-D-fructose 6-phosphate + phosphate</text>
        <dbReference type="Rhea" id="RHEA:11064"/>
        <dbReference type="ChEBI" id="CHEBI:15377"/>
        <dbReference type="ChEBI" id="CHEBI:32966"/>
        <dbReference type="ChEBI" id="CHEBI:43474"/>
        <dbReference type="ChEBI" id="CHEBI:57634"/>
        <dbReference type="EC" id="3.1.3.11"/>
    </reaction>
</comment>
<evidence type="ECO:0000256" key="6">
    <source>
        <dbReference type="ARBA" id="ARBA00013093"/>
    </source>
</evidence>
<evidence type="ECO:0000256" key="2">
    <source>
        <dbReference type="ARBA" id="ARBA00001946"/>
    </source>
</evidence>
<evidence type="ECO:0000256" key="9">
    <source>
        <dbReference type="ARBA" id="ARBA00022723"/>
    </source>
</evidence>
<dbReference type="NCBIfam" id="NF041126">
    <property type="entry name" value="FBP_aldo_phos"/>
    <property type="match status" value="1"/>
</dbReference>
<protein>
    <recommendedName>
        <fullName evidence="7 15">Fructose-1,6-bisphosphate aldolase/phosphatase</fullName>
        <shortName evidence="15">FBP A/P</shortName>
        <shortName evidence="15">FBP aldolase/phosphatase</shortName>
        <ecNumber evidence="6 15">3.1.3.11</ecNumber>
        <ecNumber evidence="15">4.1.2.13</ecNumber>
    </recommendedName>
</protein>
<keyword evidence="14 15" id="KW-0119">Carbohydrate metabolism</keyword>
<feature type="active site" description="Proton donor/acceptor; for FBP aldolase activity" evidence="15">
    <location>
        <position position="230"/>
    </location>
</feature>
<dbReference type="HAMAP" id="MF_02067">
    <property type="entry name" value="FBP_aldolase_phosphatase"/>
    <property type="match status" value="1"/>
</dbReference>
<feature type="binding site" evidence="15">
    <location>
        <position position="234"/>
    </location>
    <ligand>
        <name>Mg(2+)</name>
        <dbReference type="ChEBI" id="CHEBI:18420"/>
        <label>4</label>
    </ligand>
</feature>
<comment type="similarity">
    <text evidence="4 15">Belongs to the FBP aldolase/phosphatase family.</text>
</comment>
<feature type="active site" description="Schiff-base intermediate with DHAP; for FBP aldolase activity" evidence="15">
    <location>
        <position position="233"/>
    </location>
</feature>
<keyword evidence="9 15" id="KW-0479">Metal-binding</keyword>
<dbReference type="EMBL" id="QZMU01000001">
    <property type="protein sequence ID" value="RRQ21006.1"/>
    <property type="molecule type" value="Genomic_DNA"/>
</dbReference>
<feature type="binding site" evidence="15">
    <location>
        <position position="51"/>
    </location>
    <ligand>
        <name>Mg(2+)</name>
        <dbReference type="ChEBI" id="CHEBI:18420"/>
        <label>1</label>
    </ligand>
</feature>
<accession>A0A426QH08</accession>
<feature type="binding site" evidence="15">
    <location>
        <position position="131"/>
    </location>
    <ligand>
        <name>dihydroxyacetone phosphate</name>
        <dbReference type="ChEBI" id="CHEBI:57642"/>
    </ligand>
</feature>
<keyword evidence="12 15" id="KW-0456">Lyase</keyword>
<feature type="binding site" evidence="15">
    <location>
        <position position="51"/>
    </location>
    <ligand>
        <name>Mg(2+)</name>
        <dbReference type="ChEBI" id="CHEBI:18420"/>
        <label>2</label>
    </ligand>
</feature>
<evidence type="ECO:0000256" key="3">
    <source>
        <dbReference type="ARBA" id="ARBA00004742"/>
    </source>
</evidence>
<feature type="binding site" evidence="15">
    <location>
        <position position="233"/>
    </location>
    <ligand>
        <name>Mg(2+)</name>
        <dbReference type="ChEBI" id="CHEBI:18420"/>
        <label>3</label>
    </ligand>
</feature>
<name>A0A426QH08_9GAMM</name>
<comment type="cofactor">
    <cofactor evidence="2 15">
        <name>Mg(2+)</name>
        <dbReference type="ChEBI" id="CHEBI:18420"/>
    </cofactor>
</comment>
<keyword evidence="10 15" id="KW-0378">Hydrolase</keyword>
<feature type="binding site" evidence="15">
    <location>
        <position position="11"/>
    </location>
    <ligand>
        <name>Mg(2+)</name>
        <dbReference type="ChEBI" id="CHEBI:18420"/>
        <label>1</label>
    </ligand>
</feature>
<comment type="function">
    <text evidence="15">Catalyzes two subsequent steps in gluconeogenesis: the aldol condensation of dihydroxyacetone phosphate (DHAP) and glyceraldehyde-3-phosphate (GA3P) to fructose-1,6-bisphosphate (FBP), and the dephosphorylation of FBP to fructose-6-phosphate (F6P).</text>
</comment>
<dbReference type="Proteomes" id="UP000287798">
    <property type="component" value="Unassembled WGS sequence"/>
</dbReference>
<organism evidence="16 17">
    <name type="scientific">Thiohalobacter thiocyanaticus</name>
    <dbReference type="NCBI Taxonomy" id="585455"/>
    <lineage>
        <taxon>Bacteria</taxon>
        <taxon>Pseudomonadati</taxon>
        <taxon>Pseudomonadota</taxon>
        <taxon>Gammaproteobacteria</taxon>
        <taxon>Thiohalobacterales</taxon>
        <taxon>Thiohalobacteraceae</taxon>
        <taxon>Thiohalobacter</taxon>
    </lineage>
</organism>
<feature type="binding site" description="in other chain" evidence="15">
    <location>
        <position position="131"/>
    </location>
    <ligand>
        <name>beta-D-fructose 1,6-bisphosphate</name>
        <dbReference type="ChEBI" id="CHEBI:32966"/>
        <note>ligand shared between dimeric partners</note>
    </ligand>
</feature>
<feature type="binding site" evidence="15">
    <location>
        <position position="52"/>
    </location>
    <ligand>
        <name>Mg(2+)</name>
        <dbReference type="ChEBI" id="CHEBI:18420"/>
        <label>2</label>
    </ligand>
</feature>
<gene>
    <name evidence="15" type="primary">fbp</name>
    <name evidence="16" type="ORF">D6C00_02820</name>
</gene>
<feature type="binding site" evidence="15">
    <location>
        <position position="130"/>
    </location>
    <ligand>
        <name>Mg(2+)</name>
        <dbReference type="ChEBI" id="CHEBI:18420"/>
        <label>2</label>
    </ligand>
</feature>
<feature type="binding site" evidence="15">
    <location>
        <position position="18"/>
    </location>
    <ligand>
        <name>Mg(2+)</name>
        <dbReference type="ChEBI" id="CHEBI:18420"/>
        <label>1</label>
    </ligand>
</feature>
<dbReference type="PANTHER" id="PTHR38341">
    <property type="entry name" value="FRUCTOSE-1,6-BISPHOSPHATE ALDOLASE/PHOSPHATASE"/>
    <property type="match status" value="1"/>
</dbReference>
<feature type="binding site" evidence="15">
    <location>
        <position position="235"/>
    </location>
    <ligand>
        <name>Mg(2+)</name>
        <dbReference type="ChEBI" id="CHEBI:18420"/>
        <label>2</label>
    </ligand>
</feature>
<feature type="binding site" evidence="15">
    <location>
        <position position="18"/>
    </location>
    <ligand>
        <name>dihydroxyacetone phosphate</name>
        <dbReference type="ChEBI" id="CHEBI:57642"/>
    </ligand>
</feature>
<dbReference type="EC" id="3.1.3.11" evidence="6 15"/>
<dbReference type="SUPFAM" id="SSF111249">
    <property type="entry name" value="Sulfolobus fructose-1,6-bisphosphatase-like"/>
    <property type="match status" value="1"/>
</dbReference>
<dbReference type="GO" id="GO:0006094">
    <property type="term" value="P:gluconeogenesis"/>
    <property type="evidence" value="ECO:0007669"/>
    <property type="project" value="UniProtKB-UniRule"/>
</dbReference>
<dbReference type="GO" id="GO:0000287">
    <property type="term" value="F:magnesium ion binding"/>
    <property type="evidence" value="ECO:0007669"/>
    <property type="project" value="UniProtKB-UniRule"/>
</dbReference>
<feature type="active site" description="Proton acceptor; for FBP phosphatase activity" evidence="15">
    <location>
        <position position="11"/>
    </location>
</feature>
<evidence type="ECO:0000256" key="1">
    <source>
        <dbReference type="ARBA" id="ARBA00001273"/>
    </source>
</evidence>
<evidence type="ECO:0000256" key="10">
    <source>
        <dbReference type="ARBA" id="ARBA00022801"/>
    </source>
</evidence>
<evidence type="ECO:0000256" key="4">
    <source>
        <dbReference type="ARBA" id="ARBA00010693"/>
    </source>
</evidence>
<keyword evidence="11 15" id="KW-0460">Magnesium</keyword>
<dbReference type="UniPathway" id="UPA00138"/>
<feature type="binding site" description="in other chain" evidence="15">
    <location>
        <position position="348"/>
    </location>
    <ligand>
        <name>beta-D-fructose 1,6-bisphosphate</name>
        <dbReference type="ChEBI" id="CHEBI:32966"/>
        <note>ligand shared between dimeric partners</note>
    </ligand>
</feature>
<evidence type="ECO:0000313" key="17">
    <source>
        <dbReference type="Proteomes" id="UP000287798"/>
    </source>
</evidence>
<comment type="caution">
    <text evidence="16">The sequence shown here is derived from an EMBL/GenBank/DDBJ whole genome shotgun (WGS) entry which is preliminary data.</text>
</comment>
<feature type="binding site" evidence="15">
    <location>
        <position position="235"/>
    </location>
    <ligand>
        <name>Mg(2+)</name>
        <dbReference type="ChEBI" id="CHEBI:18420"/>
        <label>3</label>
    </ligand>
</feature>
<feature type="binding site" description="in other chain" evidence="15">
    <location>
        <position position="18"/>
    </location>
    <ligand>
        <name>beta-D-fructose 1,6-bisphosphate</name>
        <dbReference type="ChEBI" id="CHEBI:32966"/>
        <note>ligand shared between dimeric partners</note>
    </ligand>
</feature>
<evidence type="ECO:0000256" key="7">
    <source>
        <dbReference type="ARBA" id="ARBA00018635"/>
    </source>
</evidence>
<feature type="binding site" evidence="15">
    <location>
        <position position="287"/>
    </location>
    <ligand>
        <name>dihydroxyacetone phosphate</name>
        <dbReference type="ChEBI" id="CHEBI:57642"/>
    </ligand>
</feature>
<dbReference type="OrthoDB" id="9763541at2"/>
<keyword evidence="8 15" id="KW-0312">Gluconeogenesis</keyword>
<dbReference type="PIRSF" id="PIRSF015647">
    <property type="entry name" value="FBPtase_archl"/>
    <property type="match status" value="1"/>
</dbReference>
<reference evidence="16 17" key="1">
    <citation type="journal article" date="2010" name="Int. J. Syst. Evol. Microbiol.">
        <title>Thiohalobacter thiocyanaticus gen. nov., sp. nov., a moderately halophilic, sulfur-oxidizing gammaproteobacterium from hypersaline lakes, that utilizes thiocyanate.</title>
        <authorList>
            <person name="Sorokin D.Y."/>
            <person name="Kovaleva O.L."/>
            <person name="Tourova T.P."/>
            <person name="Muyzer G."/>
        </authorList>
    </citation>
    <scope>NUCLEOTIDE SEQUENCE [LARGE SCALE GENOMIC DNA]</scope>
    <source>
        <strain evidence="16 17">Hrh1</strain>
    </source>
</reference>
<dbReference type="GO" id="GO:0042132">
    <property type="term" value="F:fructose 1,6-bisphosphate 1-phosphatase activity"/>
    <property type="evidence" value="ECO:0007669"/>
    <property type="project" value="UniProtKB-UniRule"/>
</dbReference>
<dbReference type="RefSeq" id="WP_125180219.1">
    <property type="nucleotide sequence ID" value="NZ_QZMU01000001.1"/>
</dbReference>
<feature type="binding site" evidence="15">
    <location>
        <position position="234"/>
    </location>
    <ligand>
        <name>Mg(2+)</name>
        <dbReference type="ChEBI" id="CHEBI:18420"/>
        <label>3</label>
    </ligand>
</feature>
<evidence type="ECO:0000256" key="11">
    <source>
        <dbReference type="ARBA" id="ARBA00022842"/>
    </source>
</evidence>
<feature type="binding site" evidence="15">
    <location>
        <begin position="243"/>
        <end position="244"/>
    </location>
    <ligand>
        <name>beta-D-fructose 1,6-bisphosphate</name>
        <dbReference type="ChEBI" id="CHEBI:32966"/>
        <note>ligand shared between dimeric partners</note>
    </ligand>
</feature>
<dbReference type="Pfam" id="PF01950">
    <property type="entry name" value="FBPase_3"/>
    <property type="match status" value="1"/>
</dbReference>
<sequence length="366" mass="40186">MKLTLSVIKADIGSIGGHICPSERLMDSVHNHVNDQSEGLLLDYYLSYTGDDIAILMTHERGPGDEKIHKLAWDAFLAGTEAAKAEGLYGAGQDLLKEAFSGNVRGMGPAVAELEFDERPNEPFLFFAADKTDPGAYNLPLYLAFADPMNTPGLMLSPGLAAGFRFVIMDVNYTEADRVIELNAPEDLYDIATLLRDTERYVVESVWSRGSGEQAAAVSTSRLHNIAGKYTGKDDPVMLVRVQKDFPATGEILEPYAIGPYVAGCMRGSHQMPLMPVQLNSGISYFDGPPVVSCAAFAMHDGKLTEPVDVFSNPFWNTVRGHVADKAIDMRRQGFFGAAMLPMSELEYTGIMKKLETLDDRFRVRD</sequence>
<evidence type="ECO:0000313" key="16">
    <source>
        <dbReference type="EMBL" id="RRQ21006.1"/>
    </source>
</evidence>
<comment type="domain">
    <text evidence="15">Consists of a single catalytic domain, but remodels its active-site architecture via a large structural change to exhibit dual activities.</text>
</comment>
<evidence type="ECO:0000256" key="15">
    <source>
        <dbReference type="HAMAP-Rule" id="MF_02067"/>
    </source>
</evidence>
<feature type="binding site" evidence="15">
    <location>
        <position position="93"/>
    </location>
    <ligand>
        <name>Mg(2+)</name>
        <dbReference type="ChEBI" id="CHEBI:18420"/>
        <label>1</label>
    </ligand>
</feature>
<evidence type="ECO:0000256" key="14">
    <source>
        <dbReference type="ARBA" id="ARBA00023277"/>
    </source>
</evidence>
<feature type="binding site" description="in other chain" evidence="15">
    <location>
        <position position="287"/>
    </location>
    <ligand>
        <name>beta-D-fructose 1,6-bisphosphate</name>
        <dbReference type="ChEBI" id="CHEBI:32966"/>
        <note>ligand shared between dimeric partners</note>
    </ligand>
</feature>
<comment type="catalytic activity">
    <reaction evidence="15">
        <text>beta-D-fructose 1,6-bisphosphate = D-glyceraldehyde 3-phosphate + dihydroxyacetone phosphate</text>
        <dbReference type="Rhea" id="RHEA:14729"/>
        <dbReference type="ChEBI" id="CHEBI:32966"/>
        <dbReference type="ChEBI" id="CHEBI:57642"/>
        <dbReference type="ChEBI" id="CHEBI:59776"/>
        <dbReference type="EC" id="4.1.2.13"/>
    </reaction>
</comment>
<dbReference type="GO" id="GO:0004332">
    <property type="term" value="F:fructose-bisphosphate aldolase activity"/>
    <property type="evidence" value="ECO:0007669"/>
    <property type="project" value="UniProtKB-UniRule"/>
</dbReference>
<evidence type="ECO:0000256" key="12">
    <source>
        <dbReference type="ARBA" id="ARBA00023239"/>
    </source>
</evidence>
<keyword evidence="17" id="KW-1185">Reference proteome</keyword>
<evidence type="ECO:0000256" key="5">
    <source>
        <dbReference type="ARBA" id="ARBA00011820"/>
    </source>
</evidence>
<evidence type="ECO:0000256" key="8">
    <source>
        <dbReference type="ARBA" id="ARBA00022432"/>
    </source>
</evidence>
<proteinExistence type="inferred from homology"/>
<evidence type="ECO:0000256" key="13">
    <source>
        <dbReference type="ARBA" id="ARBA00023270"/>
    </source>
</evidence>
<feature type="binding site" evidence="15">
    <location>
        <position position="267"/>
    </location>
    <ligand>
        <name>dihydroxyacetone phosphate</name>
        <dbReference type="ChEBI" id="CHEBI:57642"/>
    </ligand>
</feature>
<comment type="pathway">
    <text evidence="3 15">Carbohydrate biosynthesis; gluconeogenesis.</text>
</comment>